<evidence type="ECO:0000259" key="4">
    <source>
        <dbReference type="Pfam" id="PF25019"/>
    </source>
</evidence>
<dbReference type="InterPro" id="IPR058922">
    <property type="entry name" value="WHD_DRP"/>
</dbReference>
<dbReference type="AlphaFoldDB" id="A0AA88REH9"/>
<evidence type="ECO:0000313" key="6">
    <source>
        <dbReference type="Proteomes" id="UP001187471"/>
    </source>
</evidence>
<dbReference type="PANTHER" id="PTHR47186:SF33">
    <property type="entry name" value="NB-ARC DOMAIN-CONTAINING PROTEIN"/>
    <property type="match status" value="1"/>
</dbReference>
<dbReference type="Pfam" id="PF25019">
    <property type="entry name" value="LRR_R13L1-DRL21"/>
    <property type="match status" value="1"/>
</dbReference>
<comment type="caution">
    <text evidence="5">The sequence shown here is derived from an EMBL/GenBank/DDBJ whole genome shotgun (WGS) entry which is preliminary data.</text>
</comment>
<dbReference type="SUPFAM" id="SSF52058">
    <property type="entry name" value="L domain-like"/>
    <property type="match status" value="1"/>
</dbReference>
<feature type="compositionally biased region" description="Basic and acidic residues" evidence="2">
    <location>
        <begin position="507"/>
        <end position="523"/>
    </location>
</feature>
<feature type="domain" description="Disease resistance protein winged helix" evidence="3">
    <location>
        <begin position="1"/>
        <end position="53"/>
    </location>
</feature>
<evidence type="ECO:0008006" key="7">
    <source>
        <dbReference type="Google" id="ProtNLM"/>
    </source>
</evidence>
<name>A0AA88REH9_9ASTE</name>
<reference evidence="5" key="1">
    <citation type="submission" date="2022-12" db="EMBL/GenBank/DDBJ databases">
        <title>Draft genome assemblies for two species of Escallonia (Escalloniales).</title>
        <authorList>
            <person name="Chanderbali A."/>
            <person name="Dervinis C."/>
            <person name="Anghel I."/>
            <person name="Soltis D."/>
            <person name="Soltis P."/>
            <person name="Zapata F."/>
        </authorList>
    </citation>
    <scope>NUCLEOTIDE SEQUENCE</scope>
    <source>
        <strain evidence="5">UCBG92.1500</strain>
        <tissue evidence="5">Leaf</tissue>
    </source>
</reference>
<feature type="domain" description="R13L1/DRL21-like LRR repeat region" evidence="4">
    <location>
        <begin position="248"/>
        <end position="374"/>
    </location>
</feature>
<evidence type="ECO:0000259" key="3">
    <source>
        <dbReference type="Pfam" id="PF23559"/>
    </source>
</evidence>
<evidence type="ECO:0000256" key="2">
    <source>
        <dbReference type="SAM" id="MobiDB-lite"/>
    </source>
</evidence>
<dbReference type="InterPro" id="IPR032675">
    <property type="entry name" value="LRR_dom_sf"/>
</dbReference>
<dbReference type="EMBL" id="JAVXUO010002338">
    <property type="protein sequence ID" value="KAK2974080.1"/>
    <property type="molecule type" value="Genomic_DNA"/>
</dbReference>
<feature type="region of interest" description="Disordered" evidence="2">
    <location>
        <begin position="507"/>
        <end position="546"/>
    </location>
</feature>
<feature type="compositionally biased region" description="Polar residues" evidence="2">
    <location>
        <begin position="533"/>
        <end position="546"/>
    </location>
</feature>
<accession>A0AA88REH9</accession>
<dbReference type="Gene3D" id="3.80.10.10">
    <property type="entry name" value="Ribonuclease Inhibitor"/>
    <property type="match status" value="1"/>
</dbReference>
<dbReference type="Pfam" id="PF23559">
    <property type="entry name" value="WHD_DRP"/>
    <property type="match status" value="1"/>
</dbReference>
<protein>
    <recommendedName>
        <fullName evidence="7">Disease resistance RPP13-like protein 1</fullName>
    </recommendedName>
</protein>
<dbReference type="Proteomes" id="UP001187471">
    <property type="component" value="Unassembled WGS sequence"/>
</dbReference>
<proteinExistence type="predicted"/>
<sequence>MAEGFLRPSETHNEMEDVGFQCFDELSSRSFFQCSKMGAESQFVMHDLVNDLARHVAGRVCFRLEDKAESNVQHRVYLLKARHLSFIRHRYDGSQRFEAFSRSSKLRTFLPLPVFKTPTWQDFYVKNQVIYDLLPQLHLLRVLSLSGYNILQLPNAIGNLKHLRYLNVSRTQIEQLPESVSELYNLQTLLLWDCRRLTKLPANTGNLINLRHLDIAGTWELQEMPLGLCKMASLQTLPKMVLGKGLELNELQGLSNLRGALSIIGLHNVMDAQDAREANLTCKQDLKELKMVWGSNDDDSRNKMIEKEVIELLKPSTNLRKLEVQHYRGMLFPSSLGDPSFSQLAHISLIDCKDCTSLPSLGHLPSLKKLQISGIQGVKTVGNELCGIGWPQVRDVFPSLETLEFVDMVSWEEWSTNLSEDDGNFRQVFPRLRKFFIAGCPNLINISLPRLLSIRVLEINTEERRATRFKNGLRYGIRKFLTAVTLDTYGQVLDKAQRVEKDVEDGRKYYKEQRQKRGREESISKGNDVVQPKSKNNNLATKEPFKNTQEPLEACKTCGKNHRVCKAQM</sequence>
<gene>
    <name evidence="5" type="ORF">RJ640_028912</name>
</gene>
<organism evidence="5 6">
    <name type="scientific">Escallonia rubra</name>
    <dbReference type="NCBI Taxonomy" id="112253"/>
    <lineage>
        <taxon>Eukaryota</taxon>
        <taxon>Viridiplantae</taxon>
        <taxon>Streptophyta</taxon>
        <taxon>Embryophyta</taxon>
        <taxon>Tracheophyta</taxon>
        <taxon>Spermatophyta</taxon>
        <taxon>Magnoliopsida</taxon>
        <taxon>eudicotyledons</taxon>
        <taxon>Gunneridae</taxon>
        <taxon>Pentapetalae</taxon>
        <taxon>asterids</taxon>
        <taxon>campanulids</taxon>
        <taxon>Escalloniales</taxon>
        <taxon>Escalloniaceae</taxon>
        <taxon>Escallonia</taxon>
    </lineage>
</organism>
<evidence type="ECO:0000313" key="5">
    <source>
        <dbReference type="EMBL" id="KAK2974080.1"/>
    </source>
</evidence>
<keyword evidence="1" id="KW-0547">Nucleotide-binding</keyword>
<dbReference type="PANTHER" id="PTHR47186">
    <property type="entry name" value="LEUCINE-RICH REPEAT-CONTAINING PROTEIN 57"/>
    <property type="match status" value="1"/>
</dbReference>
<keyword evidence="6" id="KW-1185">Reference proteome</keyword>
<evidence type="ECO:0000256" key="1">
    <source>
        <dbReference type="ARBA" id="ARBA00022741"/>
    </source>
</evidence>
<dbReference type="InterPro" id="IPR056789">
    <property type="entry name" value="LRR_R13L1-DRL21"/>
</dbReference>